<protein>
    <submittedName>
        <fullName evidence="2">Uncharacterized protein</fullName>
    </submittedName>
</protein>
<dbReference type="RefSeq" id="WP_006982834.1">
    <property type="nucleotide sequence ID" value="NZ_ABVL01000026.1"/>
</dbReference>
<dbReference type="Proteomes" id="UP000005824">
    <property type="component" value="Unassembled WGS sequence"/>
</dbReference>
<accession>B4D9C3</accession>
<feature type="signal peptide" evidence="1">
    <location>
        <begin position="1"/>
        <end position="25"/>
    </location>
</feature>
<reference evidence="2 3" key="1">
    <citation type="journal article" date="2011" name="J. Bacteriol.">
        <title>Genome sequence of Chthoniobacter flavus Ellin428, an aerobic heterotrophic soil bacterium.</title>
        <authorList>
            <person name="Kant R."/>
            <person name="van Passel M.W."/>
            <person name="Palva A."/>
            <person name="Lucas S."/>
            <person name="Lapidus A."/>
            <person name="Glavina Del Rio T."/>
            <person name="Dalin E."/>
            <person name="Tice H."/>
            <person name="Bruce D."/>
            <person name="Goodwin L."/>
            <person name="Pitluck S."/>
            <person name="Larimer F.W."/>
            <person name="Land M.L."/>
            <person name="Hauser L."/>
            <person name="Sangwan P."/>
            <person name="de Vos W.M."/>
            <person name="Janssen P.H."/>
            <person name="Smidt H."/>
        </authorList>
    </citation>
    <scope>NUCLEOTIDE SEQUENCE [LARGE SCALE GENOMIC DNA]</scope>
    <source>
        <strain evidence="2 3">Ellin428</strain>
    </source>
</reference>
<evidence type="ECO:0000313" key="3">
    <source>
        <dbReference type="Proteomes" id="UP000005824"/>
    </source>
</evidence>
<feature type="chain" id="PRO_5002803024" evidence="1">
    <location>
        <begin position="26"/>
        <end position="249"/>
    </location>
</feature>
<organism evidence="2 3">
    <name type="scientific">Chthoniobacter flavus Ellin428</name>
    <dbReference type="NCBI Taxonomy" id="497964"/>
    <lineage>
        <taxon>Bacteria</taxon>
        <taxon>Pseudomonadati</taxon>
        <taxon>Verrucomicrobiota</taxon>
        <taxon>Spartobacteria</taxon>
        <taxon>Chthoniobacterales</taxon>
        <taxon>Chthoniobacteraceae</taxon>
        <taxon>Chthoniobacter</taxon>
    </lineage>
</organism>
<keyword evidence="3" id="KW-1185">Reference proteome</keyword>
<evidence type="ECO:0000313" key="2">
    <source>
        <dbReference type="EMBL" id="EDY16884.1"/>
    </source>
</evidence>
<sequence>MHKLGFLFILAGLSFLLSASTIAQAGPPAGRARFELLGMLDEYEGRSLPDPAHSAPSDGFLIESFYGSEVAAANHFEKVLREFCVEESLPQNWKRLDEKETEGGHIFFGSTEITAAINTSFTADPRDPLHGVVAAEVLRSATRADMLRYVAGAYVRFGDYQSAHRAFFHAANNFSKFCVLTDFLSRLGCRHLRFYDDTDAGTAPSILVLTFRPSLKVKAVTGIRRELTAKELKAMDYSHLKEKKLPHFN</sequence>
<gene>
    <name evidence="2" type="ORF">CfE428DRAFT_5513</name>
</gene>
<evidence type="ECO:0000256" key="1">
    <source>
        <dbReference type="SAM" id="SignalP"/>
    </source>
</evidence>
<comment type="caution">
    <text evidence="2">The sequence shown here is derived from an EMBL/GenBank/DDBJ whole genome shotgun (WGS) entry which is preliminary data.</text>
</comment>
<dbReference type="AlphaFoldDB" id="B4D9C3"/>
<keyword evidence="1" id="KW-0732">Signal</keyword>
<dbReference type="EMBL" id="ABVL01000026">
    <property type="protein sequence ID" value="EDY16884.1"/>
    <property type="molecule type" value="Genomic_DNA"/>
</dbReference>
<proteinExistence type="predicted"/>
<dbReference type="InParanoid" id="B4D9C3"/>
<name>B4D9C3_9BACT</name>